<name>A0ABY6CN41_9BACT</name>
<feature type="chain" id="PRO_5047115679" evidence="1">
    <location>
        <begin position="26"/>
        <end position="221"/>
    </location>
</feature>
<accession>A0ABY6CN41</accession>
<feature type="signal peptide" evidence="1">
    <location>
        <begin position="1"/>
        <end position="25"/>
    </location>
</feature>
<dbReference type="Proteomes" id="UP001065174">
    <property type="component" value="Chromosome"/>
</dbReference>
<keyword evidence="1" id="KW-0732">Signal</keyword>
<proteinExistence type="predicted"/>
<evidence type="ECO:0000313" key="2">
    <source>
        <dbReference type="EMBL" id="UXP31902.1"/>
    </source>
</evidence>
<organism evidence="2 3">
    <name type="scientific">Reichenbachiella agarivorans</name>
    <dbReference type="NCBI Taxonomy" id="2979464"/>
    <lineage>
        <taxon>Bacteria</taxon>
        <taxon>Pseudomonadati</taxon>
        <taxon>Bacteroidota</taxon>
        <taxon>Cytophagia</taxon>
        <taxon>Cytophagales</taxon>
        <taxon>Reichenbachiellaceae</taxon>
        <taxon>Reichenbachiella</taxon>
    </lineage>
</organism>
<reference evidence="2" key="1">
    <citation type="submission" date="2022-09" db="EMBL/GenBank/DDBJ databases">
        <title>Comparative genomics and taxonomic characterization of three novel marine species of genus Reichenbachiella exhibiting antioxidant and polysaccharide degradation activities.</title>
        <authorList>
            <person name="Muhammad N."/>
            <person name="Lee Y.-J."/>
            <person name="Ko J."/>
            <person name="Kim S.-G."/>
        </authorList>
    </citation>
    <scope>NUCLEOTIDE SEQUENCE</scope>
    <source>
        <strain evidence="2">BKB1-1</strain>
    </source>
</reference>
<protein>
    <submittedName>
        <fullName evidence="2">DUF3575 domain-containing protein</fullName>
    </submittedName>
</protein>
<dbReference type="Pfam" id="PF12099">
    <property type="entry name" value="DUF3575"/>
    <property type="match status" value="1"/>
</dbReference>
<keyword evidence="3" id="KW-1185">Reference proteome</keyword>
<evidence type="ECO:0000256" key="1">
    <source>
        <dbReference type="SAM" id="SignalP"/>
    </source>
</evidence>
<dbReference type="EMBL" id="CP106679">
    <property type="protein sequence ID" value="UXP31902.1"/>
    <property type="molecule type" value="Genomic_DNA"/>
</dbReference>
<sequence>MIMRHLKYIGISLLLLFAYTQKANAQQDIQINFSNLIFYEINVNHEFATLGDEVSLGVFGGYVYGFPEQDNHRYYYFGPELRIYPFATNGTDGFFVGIYGRYKNGYTRRTLEENGYTLISNDYIENKDSENIDFQKVAFGINMGFKWVTRSNLLIGFNMALGRNAYYNYEDDFPNSIKHQVTSDSYHSSIDGNNIDSQYWDFRVGFNIGYRFGSSKIKTSE</sequence>
<evidence type="ECO:0000313" key="3">
    <source>
        <dbReference type="Proteomes" id="UP001065174"/>
    </source>
</evidence>
<dbReference type="InterPro" id="IPR021958">
    <property type="entry name" value="DUF3575"/>
</dbReference>
<gene>
    <name evidence="2" type="ORF">N6H18_16270</name>
</gene>
<dbReference type="RefSeq" id="WP_262309341.1">
    <property type="nucleotide sequence ID" value="NZ_CP106679.1"/>
</dbReference>